<protein>
    <recommendedName>
        <fullName evidence="4">Reverse transcriptase zinc-binding domain-containing protein</fullName>
    </recommendedName>
</protein>
<keyword evidence="1" id="KW-0812">Transmembrane</keyword>
<keyword evidence="3" id="KW-1185">Reference proteome</keyword>
<evidence type="ECO:0000313" key="2">
    <source>
        <dbReference type="EMBL" id="KAH1113442.1"/>
    </source>
</evidence>
<evidence type="ECO:0000256" key="1">
    <source>
        <dbReference type="SAM" id="Phobius"/>
    </source>
</evidence>
<comment type="caution">
    <text evidence="2">The sequence shown here is derived from an EMBL/GenBank/DDBJ whole genome shotgun (WGS) entry which is preliminary data.</text>
</comment>
<feature type="transmembrane region" description="Helical" evidence="1">
    <location>
        <begin position="66"/>
        <end position="89"/>
    </location>
</feature>
<evidence type="ECO:0008006" key="4">
    <source>
        <dbReference type="Google" id="ProtNLM"/>
    </source>
</evidence>
<reference evidence="2 3" key="1">
    <citation type="journal article" date="2021" name="Plant Biotechnol. J.">
        <title>Multi-omics assisted identification of the key and species-specific regulatory components of drought-tolerant mechanisms in Gossypium stocksii.</title>
        <authorList>
            <person name="Yu D."/>
            <person name="Ke L."/>
            <person name="Zhang D."/>
            <person name="Wu Y."/>
            <person name="Sun Y."/>
            <person name="Mei J."/>
            <person name="Sun J."/>
            <person name="Sun Y."/>
        </authorList>
    </citation>
    <scope>NUCLEOTIDE SEQUENCE [LARGE SCALE GENOMIC DNA]</scope>
    <source>
        <strain evidence="3">cv. E1</strain>
        <tissue evidence="2">Leaf</tissue>
    </source>
</reference>
<dbReference type="AlphaFoldDB" id="A0A9D4ACW0"/>
<proteinExistence type="predicted"/>
<dbReference type="EMBL" id="JAIQCV010000003">
    <property type="protein sequence ID" value="KAH1113442.1"/>
    <property type="molecule type" value="Genomic_DNA"/>
</dbReference>
<accession>A0A9D4ACW0</accession>
<keyword evidence="1" id="KW-1133">Transmembrane helix</keyword>
<dbReference type="Proteomes" id="UP000828251">
    <property type="component" value="Unassembled WGS sequence"/>
</dbReference>
<evidence type="ECO:0000313" key="3">
    <source>
        <dbReference type="Proteomes" id="UP000828251"/>
    </source>
</evidence>
<gene>
    <name evidence="2" type="ORF">J1N35_006820</name>
</gene>
<sequence>MVRRGFVQESTCGVCGHVSEDILHVLRNCTTAKSIWDRLILAKWHTRMLLGRQMTSLRSRSEKVLILHWSKEFITCWSALVTGIFVAFLKRKIRMRID</sequence>
<organism evidence="2 3">
    <name type="scientific">Gossypium stocksii</name>
    <dbReference type="NCBI Taxonomy" id="47602"/>
    <lineage>
        <taxon>Eukaryota</taxon>
        <taxon>Viridiplantae</taxon>
        <taxon>Streptophyta</taxon>
        <taxon>Embryophyta</taxon>
        <taxon>Tracheophyta</taxon>
        <taxon>Spermatophyta</taxon>
        <taxon>Magnoliopsida</taxon>
        <taxon>eudicotyledons</taxon>
        <taxon>Gunneridae</taxon>
        <taxon>Pentapetalae</taxon>
        <taxon>rosids</taxon>
        <taxon>malvids</taxon>
        <taxon>Malvales</taxon>
        <taxon>Malvaceae</taxon>
        <taxon>Malvoideae</taxon>
        <taxon>Gossypium</taxon>
    </lineage>
</organism>
<name>A0A9D4ACW0_9ROSI</name>
<keyword evidence="1" id="KW-0472">Membrane</keyword>